<dbReference type="EMBL" id="JADIKI010000023">
    <property type="protein sequence ID" value="MFK2855390.1"/>
    <property type="molecule type" value="Genomic_DNA"/>
</dbReference>
<feature type="transmembrane region" description="Helical" evidence="2">
    <location>
        <begin position="42"/>
        <end position="70"/>
    </location>
</feature>
<evidence type="ECO:0000313" key="4">
    <source>
        <dbReference type="Proteomes" id="UP001620409"/>
    </source>
</evidence>
<comment type="caution">
    <text evidence="3">The sequence shown here is derived from an EMBL/GenBank/DDBJ whole genome shotgun (WGS) entry which is preliminary data.</text>
</comment>
<feature type="transmembrane region" description="Helical" evidence="2">
    <location>
        <begin position="100"/>
        <end position="119"/>
    </location>
</feature>
<evidence type="ECO:0000313" key="3">
    <source>
        <dbReference type="EMBL" id="MFK2855390.1"/>
    </source>
</evidence>
<proteinExistence type="predicted"/>
<feature type="compositionally biased region" description="Basic and acidic residues" evidence="1">
    <location>
        <begin position="13"/>
        <end position="27"/>
    </location>
</feature>
<evidence type="ECO:0000256" key="1">
    <source>
        <dbReference type="SAM" id="MobiDB-lite"/>
    </source>
</evidence>
<keyword evidence="2" id="KW-0472">Membrane</keyword>
<organism evidence="3 4">
    <name type="scientific">Dyella humi</name>
    <dbReference type="NCBI Taxonomy" id="1770547"/>
    <lineage>
        <taxon>Bacteria</taxon>
        <taxon>Pseudomonadati</taxon>
        <taxon>Pseudomonadota</taxon>
        <taxon>Gammaproteobacteria</taxon>
        <taxon>Lysobacterales</taxon>
        <taxon>Rhodanobacteraceae</taxon>
        <taxon>Dyella</taxon>
    </lineage>
</organism>
<dbReference type="Proteomes" id="UP001620409">
    <property type="component" value="Unassembled WGS sequence"/>
</dbReference>
<protein>
    <submittedName>
        <fullName evidence="3">Uncharacterized protein</fullName>
    </submittedName>
</protein>
<sequence length="148" mass="16963">MSKNHTAHGHANAVDHTEEQRQEQSEHRWQDFLNNNWGVLGFPFGIGCLTTKTPSVNAFLAILVITALWARGRHQVPKHFLPESRGGTPDHRPWSKRWKFWAGTVPALLGYGYLCFIWLSQPVAAYCDRTHACSWFIWIVNHYIGAPQ</sequence>
<keyword evidence="2" id="KW-0812">Transmembrane</keyword>
<keyword evidence="4" id="KW-1185">Reference proteome</keyword>
<accession>A0ABW8IL88</accession>
<feature type="region of interest" description="Disordered" evidence="1">
    <location>
        <begin position="1"/>
        <end position="27"/>
    </location>
</feature>
<evidence type="ECO:0000256" key="2">
    <source>
        <dbReference type="SAM" id="Phobius"/>
    </source>
</evidence>
<keyword evidence="2" id="KW-1133">Transmembrane helix</keyword>
<gene>
    <name evidence="3" type="ORF">ISP18_12380</name>
</gene>
<reference evidence="3 4" key="1">
    <citation type="submission" date="2020-10" db="EMBL/GenBank/DDBJ databases">
        <title>Phylogeny of dyella-like bacteria.</title>
        <authorList>
            <person name="Fu J."/>
        </authorList>
    </citation>
    <scope>NUCLEOTIDE SEQUENCE [LARGE SCALE GENOMIC DNA]</scope>
    <source>
        <strain evidence="3 4">DHG40</strain>
    </source>
</reference>
<name>A0ABW8IL88_9GAMM</name>
<dbReference type="RefSeq" id="WP_380012155.1">
    <property type="nucleotide sequence ID" value="NZ_JADIKI010000023.1"/>
</dbReference>